<gene>
    <name evidence="2" type="ORF">GGX14DRAFT_390262</name>
</gene>
<evidence type="ECO:0000256" key="1">
    <source>
        <dbReference type="SAM" id="MobiDB-lite"/>
    </source>
</evidence>
<dbReference type="Proteomes" id="UP001219525">
    <property type="component" value="Unassembled WGS sequence"/>
</dbReference>
<evidence type="ECO:0000313" key="2">
    <source>
        <dbReference type="EMBL" id="KAJ7218492.1"/>
    </source>
</evidence>
<evidence type="ECO:0000313" key="3">
    <source>
        <dbReference type="Proteomes" id="UP001219525"/>
    </source>
</evidence>
<organism evidence="2 3">
    <name type="scientific">Mycena pura</name>
    <dbReference type="NCBI Taxonomy" id="153505"/>
    <lineage>
        <taxon>Eukaryota</taxon>
        <taxon>Fungi</taxon>
        <taxon>Dikarya</taxon>
        <taxon>Basidiomycota</taxon>
        <taxon>Agaricomycotina</taxon>
        <taxon>Agaricomycetes</taxon>
        <taxon>Agaricomycetidae</taxon>
        <taxon>Agaricales</taxon>
        <taxon>Marasmiineae</taxon>
        <taxon>Mycenaceae</taxon>
        <taxon>Mycena</taxon>
    </lineage>
</organism>
<feature type="region of interest" description="Disordered" evidence="1">
    <location>
        <begin position="39"/>
        <end position="58"/>
    </location>
</feature>
<comment type="caution">
    <text evidence="2">The sequence shown here is derived from an EMBL/GenBank/DDBJ whole genome shotgun (WGS) entry which is preliminary data.</text>
</comment>
<name>A0AAD6YHZ4_9AGAR</name>
<keyword evidence="3" id="KW-1185">Reference proteome</keyword>
<dbReference type="EMBL" id="JARJCW010000012">
    <property type="protein sequence ID" value="KAJ7218492.1"/>
    <property type="molecule type" value="Genomic_DNA"/>
</dbReference>
<reference evidence="2" key="1">
    <citation type="submission" date="2023-03" db="EMBL/GenBank/DDBJ databases">
        <title>Massive genome expansion in bonnet fungi (Mycena s.s.) driven by repeated elements and novel gene families across ecological guilds.</title>
        <authorList>
            <consortium name="Lawrence Berkeley National Laboratory"/>
            <person name="Harder C.B."/>
            <person name="Miyauchi S."/>
            <person name="Viragh M."/>
            <person name="Kuo A."/>
            <person name="Thoen E."/>
            <person name="Andreopoulos B."/>
            <person name="Lu D."/>
            <person name="Skrede I."/>
            <person name="Drula E."/>
            <person name="Henrissat B."/>
            <person name="Morin E."/>
            <person name="Kohler A."/>
            <person name="Barry K."/>
            <person name="LaButti K."/>
            <person name="Morin E."/>
            <person name="Salamov A."/>
            <person name="Lipzen A."/>
            <person name="Mereny Z."/>
            <person name="Hegedus B."/>
            <person name="Baldrian P."/>
            <person name="Stursova M."/>
            <person name="Weitz H."/>
            <person name="Taylor A."/>
            <person name="Grigoriev I.V."/>
            <person name="Nagy L.G."/>
            <person name="Martin F."/>
            <person name="Kauserud H."/>
        </authorList>
    </citation>
    <scope>NUCLEOTIDE SEQUENCE</scope>
    <source>
        <strain evidence="2">9144</strain>
    </source>
</reference>
<protein>
    <submittedName>
        <fullName evidence="2">Uncharacterized protein</fullName>
    </submittedName>
</protein>
<accession>A0AAD6YHZ4</accession>
<proteinExistence type="predicted"/>
<sequence>MGRRLRLGQKASAEHTKGLNGFLSVRELDDGWAAAWRRNQKRHMSEQSRRRKSRRVVAGGSCGMRAHVTRADVPGSRRGVVGASEMRGYVDCVVYTCTRGGAPARAGVRRRVSHARVASRAYVVAERRACGKRVGRVVTKAEWRACAAQTCPISRAQTRCRGRGRESYVLQHAAASGGGTQTAGARQMSNRLSVLAGGVCSGRRATDDGQRAVGDGSSVLRAQAQAAGLARCVRMRRVDARVGCAGARGSRARGERILQAACGRAVGLVGDGSRSRRVAREAYVCGVVREASAFCKQGAGIK</sequence>
<dbReference type="AlphaFoldDB" id="A0AAD6YHZ4"/>